<evidence type="ECO:0000313" key="3">
    <source>
        <dbReference type="Proteomes" id="UP000321820"/>
    </source>
</evidence>
<protein>
    <submittedName>
        <fullName evidence="2">Glycosyltransferase family 4 protein</fullName>
    </submittedName>
</protein>
<dbReference type="Proteomes" id="UP000321820">
    <property type="component" value="Chromosome"/>
</dbReference>
<gene>
    <name evidence="2" type="ORF">FTW19_21440</name>
</gene>
<sequence length="408" mass="44760">MCAGTAIQRPPPSNLPRPASLCRSELNFQGVEIFPVKILITNASLDTSSGTEIVARDLAQAIARAGHTPIVFSGTLGAIAEELRATGIQVTDNLAQIDAAPDIIHGHHHQPLMEALLYFPETPAIYLSHDGSSIVDEPIYFPRIRRYFAVDERCRNRILQTIGPAAGEVSLMLNAVDLDRFLPRAPLPERPRRALLFSNHARNDTYLPAVRKACARAGIPLDVMGSGTGTASSTPEKGLPSYDLVFAKARCALEAMATGCAVILCDFAGAGAYVTAATFDEMRRKNFGRALLTQPIKAEVLLREIQRYDPADAAAVSQRVRSEAGLEEAAKQWLAIYADILDDFSLHMIDRKAEGHAASLYIGRWHSLQRITWEKDQAARLKRIPMIGNFVHRTGVRLLRRFSSDSSL</sequence>
<dbReference type="InterPro" id="IPR028098">
    <property type="entry name" value="Glyco_trans_4-like_N"/>
</dbReference>
<keyword evidence="3" id="KW-1185">Reference proteome</keyword>
<name>A0A5B9EDM4_9BACT</name>
<evidence type="ECO:0000313" key="2">
    <source>
        <dbReference type="EMBL" id="QEE30318.1"/>
    </source>
</evidence>
<organism evidence="2 3">
    <name type="scientific">Terriglobus albidus</name>
    <dbReference type="NCBI Taxonomy" id="1592106"/>
    <lineage>
        <taxon>Bacteria</taxon>
        <taxon>Pseudomonadati</taxon>
        <taxon>Acidobacteriota</taxon>
        <taxon>Terriglobia</taxon>
        <taxon>Terriglobales</taxon>
        <taxon>Acidobacteriaceae</taxon>
        <taxon>Terriglobus</taxon>
    </lineage>
</organism>
<dbReference type="GO" id="GO:0016757">
    <property type="term" value="F:glycosyltransferase activity"/>
    <property type="evidence" value="ECO:0007669"/>
    <property type="project" value="UniProtKB-ARBA"/>
</dbReference>
<dbReference type="Gene3D" id="3.40.50.2000">
    <property type="entry name" value="Glycogen Phosphorylase B"/>
    <property type="match status" value="1"/>
</dbReference>
<dbReference type="Pfam" id="PF13439">
    <property type="entry name" value="Glyco_transf_4"/>
    <property type="match status" value="1"/>
</dbReference>
<evidence type="ECO:0000259" key="1">
    <source>
        <dbReference type="Pfam" id="PF13439"/>
    </source>
</evidence>
<proteinExistence type="predicted"/>
<keyword evidence="2" id="KW-0808">Transferase</keyword>
<reference evidence="2 3" key="1">
    <citation type="submission" date="2019-08" db="EMBL/GenBank/DDBJ databases">
        <title>Complete genome sequence of Terriglobus albidus strain ORNL.</title>
        <authorList>
            <person name="Podar M."/>
        </authorList>
    </citation>
    <scope>NUCLEOTIDE SEQUENCE [LARGE SCALE GENOMIC DNA]</scope>
    <source>
        <strain evidence="2 3">ORNL</strain>
    </source>
</reference>
<feature type="domain" description="Glycosyltransferase subfamily 4-like N-terminal" evidence="1">
    <location>
        <begin position="49"/>
        <end position="180"/>
    </location>
</feature>
<dbReference type="EMBL" id="CP042806">
    <property type="protein sequence ID" value="QEE30318.1"/>
    <property type="molecule type" value="Genomic_DNA"/>
</dbReference>
<dbReference type="AlphaFoldDB" id="A0A5B9EDM4"/>
<accession>A0A5B9EDM4</accession>
<dbReference type="OrthoDB" id="192940at2"/>
<dbReference type="SUPFAM" id="SSF53756">
    <property type="entry name" value="UDP-Glycosyltransferase/glycogen phosphorylase"/>
    <property type="match status" value="1"/>
</dbReference>
<dbReference type="KEGG" id="talb:FTW19_21440"/>